<accession>A0A9X3M0B1</accession>
<dbReference type="PANTHER" id="PTHR30543:SF21">
    <property type="entry name" value="NAD(P)H-DEPENDENT FMN REDUCTASE LOT6"/>
    <property type="match status" value="1"/>
</dbReference>
<dbReference type="EMBL" id="JAKMUZ010000011">
    <property type="protein sequence ID" value="MCZ9296273.1"/>
    <property type="molecule type" value="Genomic_DNA"/>
</dbReference>
<evidence type="ECO:0000313" key="3">
    <source>
        <dbReference type="Proteomes" id="UP001146439"/>
    </source>
</evidence>
<organism evidence="2 3">
    <name type="scientific">Corynebacterium yonathiae</name>
    <dbReference type="NCBI Taxonomy" id="2913504"/>
    <lineage>
        <taxon>Bacteria</taxon>
        <taxon>Bacillati</taxon>
        <taxon>Actinomycetota</taxon>
        <taxon>Actinomycetes</taxon>
        <taxon>Mycobacteriales</taxon>
        <taxon>Corynebacteriaceae</taxon>
        <taxon>Corynebacterium</taxon>
    </lineage>
</organism>
<protein>
    <submittedName>
        <fullName evidence="2">NAD(P)H-dependent oxidoreductase</fullName>
    </submittedName>
</protein>
<dbReference type="InterPro" id="IPR029039">
    <property type="entry name" value="Flavoprotein-like_sf"/>
</dbReference>
<dbReference type="RefSeq" id="WP_238801685.1">
    <property type="nucleotide sequence ID" value="NZ_JAKMUZ010000011.1"/>
</dbReference>
<dbReference type="InterPro" id="IPR050712">
    <property type="entry name" value="NAD(P)H-dep_reductase"/>
</dbReference>
<evidence type="ECO:0000313" key="2">
    <source>
        <dbReference type="EMBL" id="MCZ9296273.1"/>
    </source>
</evidence>
<comment type="caution">
    <text evidence="2">The sequence shown here is derived from an EMBL/GenBank/DDBJ whole genome shotgun (WGS) entry which is preliminary data.</text>
</comment>
<dbReference type="GO" id="GO:0016491">
    <property type="term" value="F:oxidoreductase activity"/>
    <property type="evidence" value="ECO:0007669"/>
    <property type="project" value="InterPro"/>
</dbReference>
<dbReference type="PANTHER" id="PTHR30543">
    <property type="entry name" value="CHROMATE REDUCTASE"/>
    <property type="match status" value="1"/>
</dbReference>
<dbReference type="GO" id="GO:0005829">
    <property type="term" value="C:cytosol"/>
    <property type="evidence" value="ECO:0007669"/>
    <property type="project" value="TreeGrafter"/>
</dbReference>
<dbReference type="AlphaFoldDB" id="A0A9X3M0B1"/>
<name>A0A9X3M0B1_9CORY</name>
<dbReference type="Gene3D" id="3.40.50.360">
    <property type="match status" value="1"/>
</dbReference>
<dbReference type="SUPFAM" id="SSF52218">
    <property type="entry name" value="Flavoproteins"/>
    <property type="match status" value="1"/>
</dbReference>
<proteinExistence type="predicted"/>
<gene>
    <name evidence="2" type="ORF">L8V22_06820</name>
</gene>
<feature type="domain" description="NADPH-dependent FMN reductase-like" evidence="1">
    <location>
        <begin position="3"/>
        <end position="148"/>
    </location>
</feature>
<reference evidence="2" key="1">
    <citation type="submission" date="2022-02" db="EMBL/GenBank/DDBJ databases">
        <title>Corynebacterium sp. from urogenital microbiome.</title>
        <authorList>
            <person name="Cappelli E.A."/>
            <person name="Ribeiro T.G."/>
            <person name="Peixe L."/>
        </authorList>
    </citation>
    <scope>NUCLEOTIDE SEQUENCE</scope>
    <source>
        <strain evidence="2">C21Ua_68</strain>
    </source>
</reference>
<dbReference type="GO" id="GO:0010181">
    <property type="term" value="F:FMN binding"/>
    <property type="evidence" value="ECO:0007669"/>
    <property type="project" value="TreeGrafter"/>
</dbReference>
<dbReference type="Proteomes" id="UP001146439">
    <property type="component" value="Unassembled WGS sequence"/>
</dbReference>
<evidence type="ECO:0000259" key="1">
    <source>
        <dbReference type="Pfam" id="PF03358"/>
    </source>
</evidence>
<dbReference type="InterPro" id="IPR005025">
    <property type="entry name" value="FMN_Rdtase-like_dom"/>
</dbReference>
<sequence>MSRIGIIIGTTRDNSAGKVVGEWLYDLAQGRQDGVEYTLLDLKEFDVPLLTTDVIPATANKQYADEKVQAWSDAVDACDGFVFVTPEYNRSVPGPFKNAFDCLAGEWTGKPVAFAGYGPAGAIRGVEAWRTIVVNFSMPQLRNQLDFGFFTDWTEGEFRPVDAKVERTNSLLAELEDAVTA</sequence>
<dbReference type="Pfam" id="PF03358">
    <property type="entry name" value="FMN_red"/>
    <property type="match status" value="1"/>
</dbReference>